<dbReference type="EMBL" id="JAPDFL010000001">
    <property type="protein sequence ID" value="MCW1931246.1"/>
    <property type="molecule type" value="Genomic_DNA"/>
</dbReference>
<feature type="active site" description="Proton acceptor" evidence="4">
    <location>
        <position position="75"/>
    </location>
</feature>
<comment type="function">
    <text evidence="4">Nucleoside triphosphate pyrophosphatase. May have a dual role in cell division arrest and in preventing the incorporation of modified nucleotides into cellular nucleic acids.</text>
</comment>
<dbReference type="SUPFAM" id="SSF52972">
    <property type="entry name" value="ITPase-like"/>
    <property type="match status" value="1"/>
</dbReference>
<evidence type="ECO:0000313" key="5">
    <source>
        <dbReference type="EMBL" id="MCW1931246.1"/>
    </source>
</evidence>
<proteinExistence type="inferred from homology"/>
<sequence>MSILTLASSSAIRATLLRNAGVEIQLKPARIDEDGLRESLTAEGATPHDIADALAEHKALRIASRDPQALVLGCDQLLECDGQLFNKPLNPQDARCQLTALRGRTHRLHTAAVLYAQGQPVWRHVSTPRLTMRDVSDAFLDSYIAANWDEIRHCVGCYQIEGPGIRLFSKIDGDLFAIQGLPLLELLAILTQRKEIPG</sequence>
<comment type="similarity">
    <text evidence="4">Belongs to the Maf family.</text>
</comment>
<dbReference type="PANTHER" id="PTHR43213">
    <property type="entry name" value="BIFUNCTIONAL DTTP/UTP PYROPHOSPHATASE/METHYLTRANSFERASE PROTEIN-RELATED"/>
    <property type="match status" value="1"/>
</dbReference>
<evidence type="ECO:0000256" key="3">
    <source>
        <dbReference type="ARBA" id="ARBA00023080"/>
    </source>
</evidence>
<comment type="subcellular location">
    <subcellularLocation>
        <location evidence="4">Cytoplasm</location>
    </subcellularLocation>
</comment>
<gene>
    <name evidence="5" type="ORF">OKW52_02935</name>
</gene>
<evidence type="ECO:0000313" key="6">
    <source>
        <dbReference type="Proteomes" id="UP001208938"/>
    </source>
</evidence>
<keyword evidence="6" id="KW-1185">Reference proteome</keyword>
<keyword evidence="4" id="KW-0963">Cytoplasm</keyword>
<name>A0ABT3GUN6_9RHOB</name>
<comment type="caution">
    <text evidence="5">The sequence shown here is derived from an EMBL/GenBank/DDBJ whole genome shotgun (WGS) entry which is preliminary data.</text>
</comment>
<protein>
    <recommendedName>
        <fullName evidence="4">Nucleoside triphosphate pyrophosphatase</fullName>
        <ecNumber evidence="4">3.6.1.9</ecNumber>
    </recommendedName>
    <alternativeName>
        <fullName evidence="4">Nucleotide pyrophosphatase</fullName>
        <shortName evidence="4">Nucleotide PPase</shortName>
    </alternativeName>
</protein>
<dbReference type="Proteomes" id="UP001208938">
    <property type="component" value="Unassembled WGS sequence"/>
</dbReference>
<dbReference type="Gene3D" id="3.90.950.10">
    <property type="match status" value="1"/>
</dbReference>
<accession>A0ABT3GUN6</accession>
<dbReference type="HAMAP" id="MF_00528">
    <property type="entry name" value="Maf"/>
    <property type="match status" value="1"/>
</dbReference>
<keyword evidence="2 4" id="KW-0378">Hydrolase</keyword>
<dbReference type="InterPro" id="IPR029001">
    <property type="entry name" value="ITPase-like_fam"/>
</dbReference>
<evidence type="ECO:0000256" key="2">
    <source>
        <dbReference type="ARBA" id="ARBA00022801"/>
    </source>
</evidence>
<dbReference type="Pfam" id="PF02545">
    <property type="entry name" value="Maf"/>
    <property type="match status" value="1"/>
</dbReference>
<dbReference type="InterPro" id="IPR003697">
    <property type="entry name" value="Maf-like"/>
</dbReference>
<dbReference type="RefSeq" id="WP_264504378.1">
    <property type="nucleotide sequence ID" value="NZ_JAPDFL010000001.1"/>
</dbReference>
<keyword evidence="3 4" id="KW-0546">Nucleotide metabolism</keyword>
<evidence type="ECO:0000256" key="1">
    <source>
        <dbReference type="ARBA" id="ARBA00001968"/>
    </source>
</evidence>
<reference evidence="5 6" key="1">
    <citation type="submission" date="2022-10" db="EMBL/GenBank/DDBJ databases">
        <title>Pararhodobacter sp. nov., isolated from marine algae.</title>
        <authorList>
            <person name="Choi B.J."/>
            <person name="Kim J.M."/>
            <person name="Lee J.K."/>
            <person name="Choi D.G."/>
            <person name="Jeon C.O."/>
        </authorList>
    </citation>
    <scope>NUCLEOTIDE SEQUENCE [LARGE SCALE GENOMIC DNA]</scope>
    <source>
        <strain evidence="5 6">ZQ420</strain>
    </source>
</reference>
<organism evidence="5 6">
    <name type="scientific">Pararhodobacter zhoushanensis</name>
    <dbReference type="NCBI Taxonomy" id="2479545"/>
    <lineage>
        <taxon>Bacteria</taxon>
        <taxon>Pseudomonadati</taxon>
        <taxon>Pseudomonadota</taxon>
        <taxon>Alphaproteobacteria</taxon>
        <taxon>Rhodobacterales</taxon>
        <taxon>Paracoccaceae</taxon>
        <taxon>Pararhodobacter</taxon>
    </lineage>
</organism>
<comment type="catalytic activity">
    <reaction evidence="4">
        <text>a 2'-deoxyribonucleoside 5'-triphosphate + H2O = a 2'-deoxyribonucleoside 5'-phosphate + diphosphate + H(+)</text>
        <dbReference type="Rhea" id="RHEA:44644"/>
        <dbReference type="ChEBI" id="CHEBI:15377"/>
        <dbReference type="ChEBI" id="CHEBI:15378"/>
        <dbReference type="ChEBI" id="CHEBI:33019"/>
        <dbReference type="ChEBI" id="CHEBI:61560"/>
        <dbReference type="ChEBI" id="CHEBI:65317"/>
        <dbReference type="EC" id="3.6.1.9"/>
    </reaction>
</comment>
<dbReference type="EC" id="3.6.1.9" evidence="4"/>
<evidence type="ECO:0000256" key="4">
    <source>
        <dbReference type="HAMAP-Rule" id="MF_00528"/>
    </source>
</evidence>
<dbReference type="PANTHER" id="PTHR43213:SF5">
    <property type="entry name" value="BIFUNCTIONAL DTTP_UTP PYROPHOSPHATASE_METHYLTRANSFERASE PROTEIN-RELATED"/>
    <property type="match status" value="1"/>
</dbReference>
<comment type="catalytic activity">
    <reaction evidence="4">
        <text>a ribonucleoside 5'-triphosphate + H2O = a ribonucleoside 5'-phosphate + diphosphate + H(+)</text>
        <dbReference type="Rhea" id="RHEA:23996"/>
        <dbReference type="ChEBI" id="CHEBI:15377"/>
        <dbReference type="ChEBI" id="CHEBI:15378"/>
        <dbReference type="ChEBI" id="CHEBI:33019"/>
        <dbReference type="ChEBI" id="CHEBI:58043"/>
        <dbReference type="ChEBI" id="CHEBI:61557"/>
        <dbReference type="EC" id="3.6.1.9"/>
    </reaction>
</comment>
<dbReference type="PIRSF" id="PIRSF006305">
    <property type="entry name" value="Maf"/>
    <property type="match status" value="1"/>
</dbReference>
<comment type="cofactor">
    <cofactor evidence="1 4">
        <name>a divalent metal cation</name>
        <dbReference type="ChEBI" id="CHEBI:60240"/>
    </cofactor>
</comment>
<comment type="caution">
    <text evidence="4">Lacks conserved residue(s) required for the propagation of feature annotation.</text>
</comment>
<dbReference type="CDD" id="cd00555">
    <property type="entry name" value="Maf"/>
    <property type="match status" value="1"/>
</dbReference>